<feature type="transmembrane region" description="Helical" evidence="8">
    <location>
        <begin position="118"/>
        <end position="136"/>
    </location>
</feature>
<dbReference type="InterPro" id="IPR004254">
    <property type="entry name" value="AdipoR/HlyIII-related"/>
</dbReference>
<feature type="transmembrane region" description="Helical" evidence="8">
    <location>
        <begin position="215"/>
        <end position="235"/>
    </location>
</feature>
<dbReference type="EMBL" id="ML977510">
    <property type="protein sequence ID" value="KAF2127846.1"/>
    <property type="molecule type" value="Genomic_DNA"/>
</dbReference>
<accession>A0A6A6A8G3</accession>
<feature type="binding site" evidence="6">
    <location>
        <position position="138"/>
    </location>
    <ligand>
        <name>Zn(2+)</name>
        <dbReference type="ChEBI" id="CHEBI:29105"/>
    </ligand>
</feature>
<feature type="transmembrane region" description="Helical" evidence="8">
    <location>
        <begin position="156"/>
        <end position="176"/>
    </location>
</feature>
<dbReference type="GO" id="GO:0038023">
    <property type="term" value="F:signaling receptor activity"/>
    <property type="evidence" value="ECO:0007669"/>
    <property type="project" value="TreeGrafter"/>
</dbReference>
<sequence length="313" mass="34421">MVKVATRSSTSTSTTTTEPPIASFSPISRNANKDPYWPTIANIHHIPEWLKDQDYIVEGHPMPTHSYRRSFRLLRCLHTETINIWTHLVGSAALVMTGIALYDYAISNSLPSDLGDKFAFGISIIAGIACFGISAVFHTFRSHSREVHVFWRKWDVYGICLLSLGGGAAATYYGFACDPTMQMSYWALHASAAVAAAVIVFDTSDDESTISREGVFGYLGLVALLPVLHSIGKLGWDRACIELGAHWYLSEALVMCLGASLFASKLPERLSPGTFDIWGHSHQLHHICAVMASAFHVVGLAASYRYRQEHPGC</sequence>
<feature type="transmembrane region" description="Helical" evidence="8">
    <location>
        <begin position="247"/>
        <end position="264"/>
    </location>
</feature>
<feature type="binding site" evidence="6">
    <location>
        <position position="286"/>
    </location>
    <ligand>
        <name>Zn(2+)</name>
        <dbReference type="ChEBI" id="CHEBI:29105"/>
    </ligand>
</feature>
<comment type="subcellular location">
    <subcellularLocation>
        <location evidence="1">Membrane</location>
        <topology evidence="1">Multi-pass membrane protein</topology>
    </subcellularLocation>
</comment>
<dbReference type="OrthoDB" id="529367at2759"/>
<gene>
    <name evidence="9" type="ORF">P153DRAFT_294995</name>
</gene>
<name>A0A6A6A8G3_9PLEO</name>
<dbReference type="AlphaFoldDB" id="A0A6A6A8G3"/>
<dbReference type="PANTHER" id="PTHR20855">
    <property type="entry name" value="ADIPOR/PROGESTIN RECEPTOR-RELATED"/>
    <property type="match status" value="1"/>
</dbReference>
<dbReference type="Pfam" id="PF03006">
    <property type="entry name" value="HlyIII"/>
    <property type="match status" value="1"/>
</dbReference>
<evidence type="ECO:0000256" key="5">
    <source>
        <dbReference type="ARBA" id="ARBA00023136"/>
    </source>
</evidence>
<evidence type="ECO:0000256" key="8">
    <source>
        <dbReference type="SAM" id="Phobius"/>
    </source>
</evidence>
<keyword evidence="5 8" id="KW-0472">Membrane</keyword>
<dbReference type="GO" id="GO:0046872">
    <property type="term" value="F:metal ion binding"/>
    <property type="evidence" value="ECO:0007669"/>
    <property type="project" value="UniProtKB-KW"/>
</dbReference>
<keyword evidence="4 8" id="KW-1133">Transmembrane helix</keyword>
<feature type="region of interest" description="Disordered" evidence="7">
    <location>
        <begin position="1"/>
        <end position="27"/>
    </location>
</feature>
<feature type="transmembrane region" description="Helical" evidence="8">
    <location>
        <begin position="284"/>
        <end position="304"/>
    </location>
</feature>
<dbReference type="GO" id="GO:0016020">
    <property type="term" value="C:membrane"/>
    <property type="evidence" value="ECO:0007669"/>
    <property type="project" value="UniProtKB-SubCell"/>
</dbReference>
<dbReference type="GeneID" id="54404427"/>
<dbReference type="GO" id="GO:0006882">
    <property type="term" value="P:intracellular zinc ion homeostasis"/>
    <property type="evidence" value="ECO:0007669"/>
    <property type="project" value="TreeGrafter"/>
</dbReference>
<keyword evidence="10" id="KW-1185">Reference proteome</keyword>
<evidence type="ECO:0000256" key="6">
    <source>
        <dbReference type="PIRSR" id="PIRSR604254-1"/>
    </source>
</evidence>
<reference evidence="9" key="1">
    <citation type="journal article" date="2020" name="Stud. Mycol.">
        <title>101 Dothideomycetes genomes: a test case for predicting lifestyles and emergence of pathogens.</title>
        <authorList>
            <person name="Haridas S."/>
            <person name="Albert R."/>
            <person name="Binder M."/>
            <person name="Bloem J."/>
            <person name="Labutti K."/>
            <person name="Salamov A."/>
            <person name="Andreopoulos B."/>
            <person name="Baker S."/>
            <person name="Barry K."/>
            <person name="Bills G."/>
            <person name="Bluhm B."/>
            <person name="Cannon C."/>
            <person name="Castanera R."/>
            <person name="Culley D."/>
            <person name="Daum C."/>
            <person name="Ezra D."/>
            <person name="Gonzalez J."/>
            <person name="Henrissat B."/>
            <person name="Kuo A."/>
            <person name="Liang C."/>
            <person name="Lipzen A."/>
            <person name="Lutzoni F."/>
            <person name="Magnuson J."/>
            <person name="Mondo S."/>
            <person name="Nolan M."/>
            <person name="Ohm R."/>
            <person name="Pangilinan J."/>
            <person name="Park H.-J."/>
            <person name="Ramirez L."/>
            <person name="Alfaro M."/>
            <person name="Sun H."/>
            <person name="Tritt A."/>
            <person name="Yoshinaga Y."/>
            <person name="Zwiers L.-H."/>
            <person name="Turgeon B."/>
            <person name="Goodwin S."/>
            <person name="Spatafora J."/>
            <person name="Crous P."/>
            <person name="Grigoriev I."/>
        </authorList>
    </citation>
    <scope>NUCLEOTIDE SEQUENCE</scope>
    <source>
        <strain evidence="9">CBS 119687</strain>
    </source>
</reference>
<feature type="compositionally biased region" description="Low complexity" evidence="7">
    <location>
        <begin position="1"/>
        <end position="17"/>
    </location>
</feature>
<dbReference type="PANTHER" id="PTHR20855:SF52">
    <property type="entry name" value="ADIPONECTIN RECEPTOR PROTEIN"/>
    <property type="match status" value="1"/>
</dbReference>
<evidence type="ECO:0000313" key="10">
    <source>
        <dbReference type="Proteomes" id="UP000799771"/>
    </source>
</evidence>
<keyword evidence="3 8" id="KW-0812">Transmembrane</keyword>
<feature type="binding site" evidence="6">
    <location>
        <position position="282"/>
    </location>
    <ligand>
        <name>Zn(2+)</name>
        <dbReference type="ChEBI" id="CHEBI:29105"/>
    </ligand>
</feature>
<feature type="transmembrane region" description="Helical" evidence="8">
    <location>
        <begin position="84"/>
        <end position="106"/>
    </location>
</feature>
<dbReference type="Proteomes" id="UP000799771">
    <property type="component" value="Unassembled WGS sequence"/>
</dbReference>
<evidence type="ECO:0000256" key="4">
    <source>
        <dbReference type="ARBA" id="ARBA00022989"/>
    </source>
</evidence>
<proteinExistence type="inferred from homology"/>
<evidence type="ECO:0000256" key="3">
    <source>
        <dbReference type="ARBA" id="ARBA00022692"/>
    </source>
</evidence>
<evidence type="ECO:0000256" key="7">
    <source>
        <dbReference type="SAM" id="MobiDB-lite"/>
    </source>
</evidence>
<dbReference type="RefSeq" id="XP_033522235.1">
    <property type="nucleotide sequence ID" value="XM_033663995.1"/>
</dbReference>
<evidence type="ECO:0000313" key="9">
    <source>
        <dbReference type="EMBL" id="KAF2127846.1"/>
    </source>
</evidence>
<comment type="similarity">
    <text evidence="2">Belongs to the ADIPOR family.</text>
</comment>
<keyword evidence="6" id="KW-0479">Metal-binding</keyword>
<evidence type="ECO:0000256" key="2">
    <source>
        <dbReference type="ARBA" id="ARBA00007018"/>
    </source>
</evidence>
<organism evidence="9 10">
    <name type="scientific">Dothidotthia symphoricarpi CBS 119687</name>
    <dbReference type="NCBI Taxonomy" id="1392245"/>
    <lineage>
        <taxon>Eukaryota</taxon>
        <taxon>Fungi</taxon>
        <taxon>Dikarya</taxon>
        <taxon>Ascomycota</taxon>
        <taxon>Pezizomycotina</taxon>
        <taxon>Dothideomycetes</taxon>
        <taxon>Pleosporomycetidae</taxon>
        <taxon>Pleosporales</taxon>
        <taxon>Dothidotthiaceae</taxon>
        <taxon>Dothidotthia</taxon>
    </lineage>
</organism>
<keyword evidence="6" id="KW-0862">Zinc</keyword>
<evidence type="ECO:0000256" key="1">
    <source>
        <dbReference type="ARBA" id="ARBA00004141"/>
    </source>
</evidence>
<protein>
    <submittedName>
        <fullName evidence="9">HlyIII-domain-containing protein</fullName>
    </submittedName>
</protein>